<keyword evidence="1" id="KW-1133">Transmembrane helix</keyword>
<dbReference type="RefSeq" id="WP_121990407.1">
    <property type="nucleotide sequence ID" value="NZ_OUNR01000019.1"/>
</dbReference>
<protein>
    <submittedName>
        <fullName evidence="2">Uncharacterized protein</fullName>
    </submittedName>
</protein>
<feature type="transmembrane region" description="Helical" evidence="1">
    <location>
        <begin position="333"/>
        <end position="355"/>
    </location>
</feature>
<feature type="transmembrane region" description="Helical" evidence="1">
    <location>
        <begin position="195"/>
        <end position="212"/>
    </location>
</feature>
<dbReference type="Proteomes" id="UP000248168">
    <property type="component" value="Unassembled WGS sequence"/>
</dbReference>
<feature type="transmembrane region" description="Helical" evidence="1">
    <location>
        <begin position="362"/>
        <end position="381"/>
    </location>
</feature>
<reference evidence="3" key="1">
    <citation type="submission" date="2018-04" db="EMBL/GenBank/DDBJ databases">
        <authorList>
            <person name="Lucker S."/>
            <person name="Sakoula D."/>
        </authorList>
    </citation>
    <scope>NUCLEOTIDE SEQUENCE [LARGE SCALE GENOMIC DNA]</scope>
</reference>
<dbReference type="OrthoDB" id="9126014at2"/>
<feature type="transmembrane region" description="Helical" evidence="1">
    <location>
        <begin position="31"/>
        <end position="52"/>
    </location>
</feature>
<evidence type="ECO:0000313" key="2">
    <source>
        <dbReference type="EMBL" id="SPP66208.1"/>
    </source>
</evidence>
<proteinExistence type="predicted"/>
<gene>
    <name evidence="2" type="ORF">NITLEN_60011</name>
</gene>
<organism evidence="2 3">
    <name type="scientific">Nitrospira lenta</name>
    <dbReference type="NCBI Taxonomy" id="1436998"/>
    <lineage>
        <taxon>Bacteria</taxon>
        <taxon>Pseudomonadati</taxon>
        <taxon>Nitrospirota</taxon>
        <taxon>Nitrospiria</taxon>
        <taxon>Nitrospirales</taxon>
        <taxon>Nitrospiraceae</taxon>
        <taxon>Nitrospira</taxon>
    </lineage>
</organism>
<dbReference type="AlphaFoldDB" id="A0A330LAA7"/>
<keyword evidence="3" id="KW-1185">Reference proteome</keyword>
<dbReference type="InParanoid" id="A0A330LAA7"/>
<sequence length="433" mass="49111">MQIEFFIAIANLLFCLQRLLSTFRSGRLSAVVWALAAYFSFFFIFVLVDGPFSKHRGFTNDTLFVKQETIDFTCYYIATFHLIFAFTEWAVWKLLGIPASRVTWELPRSQKHLSSTLGVLLAFLCIGGSWYWWKMQGLGYQDYVEGTGSNWPQVFLWASSPFITISMMQRRYWAGALAGIPFILFAIMLNVRSFALLSLVPAVIIGLFHMWQESGTNGYLVSRLIKASFLLLGLFLLSAAIMQQKGAHIGLPDSDMAYGVPIIVEAVQQAKHYTEFNSLEIYGLNLINPFLKLFGLERPHLIDTPVYMASLIDGVPKDWPVYFHYPTLWYSDAYISFGIAGLVLATLWALILTGWEAFMLRYPTMIALMLPYYVWHAYMLVRGAPGIASVPFSYAFYVSALVFLLSGGRRIWATPPTRAAQNSRFSETLQSTP</sequence>
<name>A0A330LAA7_9BACT</name>
<dbReference type="EMBL" id="OUNR01000019">
    <property type="protein sequence ID" value="SPP66208.1"/>
    <property type="molecule type" value="Genomic_DNA"/>
</dbReference>
<feature type="transmembrane region" description="Helical" evidence="1">
    <location>
        <begin position="112"/>
        <end position="133"/>
    </location>
</feature>
<feature type="transmembrane region" description="Helical" evidence="1">
    <location>
        <begin position="172"/>
        <end position="189"/>
    </location>
</feature>
<keyword evidence="1" id="KW-0472">Membrane</keyword>
<feature type="transmembrane region" description="Helical" evidence="1">
    <location>
        <begin position="387"/>
        <end position="405"/>
    </location>
</feature>
<feature type="transmembrane region" description="Helical" evidence="1">
    <location>
        <begin position="224"/>
        <end position="242"/>
    </location>
</feature>
<keyword evidence="1" id="KW-0812">Transmembrane</keyword>
<evidence type="ECO:0000256" key="1">
    <source>
        <dbReference type="SAM" id="Phobius"/>
    </source>
</evidence>
<feature type="transmembrane region" description="Helical" evidence="1">
    <location>
        <begin position="73"/>
        <end position="92"/>
    </location>
</feature>
<accession>A0A330LAA7</accession>
<evidence type="ECO:0000313" key="3">
    <source>
        <dbReference type="Proteomes" id="UP000248168"/>
    </source>
</evidence>